<dbReference type="AlphaFoldDB" id="A0A6C0JKK7"/>
<organism evidence="1">
    <name type="scientific">viral metagenome</name>
    <dbReference type="NCBI Taxonomy" id="1070528"/>
    <lineage>
        <taxon>unclassified sequences</taxon>
        <taxon>metagenomes</taxon>
        <taxon>organismal metagenomes</taxon>
    </lineage>
</organism>
<evidence type="ECO:0000313" key="1">
    <source>
        <dbReference type="EMBL" id="QHU05300.1"/>
    </source>
</evidence>
<sequence length="202" mass="23510">MITTLLKTLRDDPSLLRRTHPSMVRFLHRQGDLSLADGFGNAPTVQEASFAIEAEKLGFKFIKNTETPEDGLFYKYQLNGSQSKIDFVLYEGSKSVRFDLKSGKSETFYWNDGWFEEGVIYVISYKSKKAEKIYIGLGQESYEECDNAAWNCIRETIKKMNKETKNTKFLKIYNRLANQYSCKQFTSEFSEERFNSLLRTLE</sequence>
<name>A0A6C0JKK7_9ZZZZ</name>
<proteinExistence type="predicted"/>
<accession>A0A6C0JKK7</accession>
<protein>
    <submittedName>
        <fullName evidence="1">Uncharacterized protein</fullName>
    </submittedName>
</protein>
<dbReference type="EMBL" id="MN740411">
    <property type="protein sequence ID" value="QHU05300.1"/>
    <property type="molecule type" value="Genomic_DNA"/>
</dbReference>
<reference evidence="1" key="1">
    <citation type="journal article" date="2020" name="Nature">
        <title>Giant virus diversity and host interactions through global metagenomics.</title>
        <authorList>
            <person name="Schulz F."/>
            <person name="Roux S."/>
            <person name="Paez-Espino D."/>
            <person name="Jungbluth S."/>
            <person name="Walsh D.A."/>
            <person name="Denef V.J."/>
            <person name="McMahon K.D."/>
            <person name="Konstantinidis K.T."/>
            <person name="Eloe-Fadrosh E.A."/>
            <person name="Kyrpides N.C."/>
            <person name="Woyke T."/>
        </authorList>
    </citation>
    <scope>NUCLEOTIDE SEQUENCE</scope>
    <source>
        <strain evidence="1">GVMAG-M-3300027734-16</strain>
    </source>
</reference>